<dbReference type="EMBL" id="STFF01000009">
    <property type="protein sequence ID" value="THU33539.1"/>
    <property type="molecule type" value="Genomic_DNA"/>
</dbReference>
<proteinExistence type="predicted"/>
<evidence type="ECO:0000313" key="7">
    <source>
        <dbReference type="EMBL" id="THU33539.1"/>
    </source>
</evidence>
<feature type="transmembrane region" description="Helical" evidence="6">
    <location>
        <begin position="121"/>
        <end position="140"/>
    </location>
</feature>
<keyword evidence="3 6" id="KW-0812">Transmembrane</keyword>
<keyword evidence="4 6" id="KW-1133">Transmembrane helix</keyword>
<dbReference type="PANTHER" id="PTHR30250">
    <property type="entry name" value="PST FAMILY PREDICTED COLANIC ACID TRANSPORTER"/>
    <property type="match status" value="1"/>
</dbReference>
<reference evidence="7 8" key="1">
    <citation type="submission" date="2019-04" db="EMBL/GenBank/DDBJ databases">
        <title>Niastella caeni sp. nov., isolated from activated sludge.</title>
        <authorList>
            <person name="Sheng M."/>
        </authorList>
    </citation>
    <scope>NUCLEOTIDE SEQUENCE [LARGE SCALE GENOMIC DNA]</scope>
    <source>
        <strain evidence="7 8">HX-2-15</strain>
    </source>
</reference>
<evidence type="ECO:0000256" key="6">
    <source>
        <dbReference type="SAM" id="Phobius"/>
    </source>
</evidence>
<protein>
    <submittedName>
        <fullName evidence="7">Uncharacterized protein</fullName>
    </submittedName>
</protein>
<feature type="transmembrane region" description="Helical" evidence="6">
    <location>
        <begin position="174"/>
        <end position="197"/>
    </location>
</feature>
<evidence type="ECO:0000256" key="3">
    <source>
        <dbReference type="ARBA" id="ARBA00022692"/>
    </source>
</evidence>
<feature type="transmembrane region" description="Helical" evidence="6">
    <location>
        <begin position="329"/>
        <end position="349"/>
    </location>
</feature>
<accession>A0A4S8HH82</accession>
<dbReference type="InterPro" id="IPR002797">
    <property type="entry name" value="Polysacc_synth"/>
</dbReference>
<feature type="transmembrane region" description="Helical" evidence="6">
    <location>
        <begin position="43"/>
        <end position="65"/>
    </location>
</feature>
<comment type="subcellular location">
    <subcellularLocation>
        <location evidence="1">Cell membrane</location>
        <topology evidence="1">Multi-pass membrane protein</topology>
    </subcellularLocation>
</comment>
<evidence type="ECO:0000256" key="1">
    <source>
        <dbReference type="ARBA" id="ARBA00004651"/>
    </source>
</evidence>
<feature type="transmembrane region" description="Helical" evidence="6">
    <location>
        <begin position="86"/>
        <end position="115"/>
    </location>
</feature>
<dbReference type="RefSeq" id="WP_136580027.1">
    <property type="nucleotide sequence ID" value="NZ_STFF01000009.1"/>
</dbReference>
<dbReference type="PANTHER" id="PTHR30250:SF11">
    <property type="entry name" value="O-ANTIGEN TRANSPORTER-RELATED"/>
    <property type="match status" value="1"/>
</dbReference>
<evidence type="ECO:0000313" key="8">
    <source>
        <dbReference type="Proteomes" id="UP000306918"/>
    </source>
</evidence>
<dbReference type="OrthoDB" id="9815702at2"/>
<dbReference type="Proteomes" id="UP000306918">
    <property type="component" value="Unassembled WGS sequence"/>
</dbReference>
<keyword evidence="5 6" id="KW-0472">Membrane</keyword>
<feature type="transmembrane region" description="Helical" evidence="6">
    <location>
        <begin position="12"/>
        <end position="31"/>
    </location>
</feature>
<organism evidence="7 8">
    <name type="scientific">Niastella caeni</name>
    <dbReference type="NCBI Taxonomy" id="2569763"/>
    <lineage>
        <taxon>Bacteria</taxon>
        <taxon>Pseudomonadati</taxon>
        <taxon>Bacteroidota</taxon>
        <taxon>Chitinophagia</taxon>
        <taxon>Chitinophagales</taxon>
        <taxon>Chitinophagaceae</taxon>
        <taxon>Niastella</taxon>
    </lineage>
</organism>
<feature type="transmembrane region" description="Helical" evidence="6">
    <location>
        <begin position="299"/>
        <end position="323"/>
    </location>
</feature>
<sequence>MESTSRRNRIFSNFMALGILQGANFLLPVLVMPFVIKRIGADGYGVVAVAQVVMLIFCTITDYGFNLTATRALALHRDAIGKNARLFFTVLAAKMVICTVLFGVLLLLITLIPFFKPHFQLYLFGFTWVIGQSLLVSWFFQGMEKMKYITIYTLLSRLLFVALVFVFIRQRSDYRFFILFMGIGSMVAGIGSIVRAVRFFKLPVVRPLWGDVVHELKEGWPVMLSNISINTFLSINVFILRIFTNDLVAGYYSVAEKIFLASRQIPVMFSQVIYPPLCQLAQKGAASTQGFFRSVYIPFLLLVLLASVLLFGFSPFIISFFLGSEQGNAVLLLRLFCLGPLIVCLHIPASQLLMAFNQKKSYLRVLAQGTIINVICNLLLVQIWGPVGTTITVLFTELFITVGFNRELFKNKLAGFLSARYLKYTTDGHAN</sequence>
<dbReference type="AlphaFoldDB" id="A0A4S8HH82"/>
<evidence type="ECO:0000256" key="4">
    <source>
        <dbReference type="ARBA" id="ARBA00022989"/>
    </source>
</evidence>
<keyword evidence="2" id="KW-1003">Cell membrane</keyword>
<name>A0A4S8HH82_9BACT</name>
<dbReference type="InterPro" id="IPR050833">
    <property type="entry name" value="Poly_Biosynth_Transport"/>
</dbReference>
<keyword evidence="8" id="KW-1185">Reference proteome</keyword>
<dbReference type="GO" id="GO:0005886">
    <property type="term" value="C:plasma membrane"/>
    <property type="evidence" value="ECO:0007669"/>
    <property type="project" value="UniProtKB-SubCell"/>
</dbReference>
<comment type="caution">
    <text evidence="7">The sequence shown here is derived from an EMBL/GenBank/DDBJ whole genome shotgun (WGS) entry which is preliminary data.</text>
</comment>
<evidence type="ECO:0000256" key="5">
    <source>
        <dbReference type="ARBA" id="ARBA00023136"/>
    </source>
</evidence>
<gene>
    <name evidence="7" type="ORF">FAM09_25665</name>
</gene>
<dbReference type="Pfam" id="PF01943">
    <property type="entry name" value="Polysacc_synt"/>
    <property type="match status" value="1"/>
</dbReference>
<feature type="transmembrane region" description="Helical" evidence="6">
    <location>
        <begin position="149"/>
        <end position="168"/>
    </location>
</feature>
<evidence type="ECO:0000256" key="2">
    <source>
        <dbReference type="ARBA" id="ARBA00022475"/>
    </source>
</evidence>